<sequence length="357" mass="38811">MKKTARKSFLSALSLSLAAGAVVVAAPTSADAATTSFSDVAPSLDHHDAIMNLAARGILQGFEDGRFMPDMKLTRAHASKILAMSLGLDTTNVKDPGFKDLNKNQWYYGYVAALASAGYIDGFEDGTFRPNAPMTRAQTSKILDMAYKLPLEARTENPFTDVSSSAWYVDHIRTLVENKVTKGKTATTFEPNANVTRAQMASFVVRAENFEKVANIVDETKAKIRATVLEEGTVEKDGVKVAEANYDTATDTLTMTAYNLDEGVKALQGTGLFSDKLPELGVSSIRIGDGQLIDVVNNRAEAKQHIMDTMAELLKTPADTSKGDMVADDIKVTLFGHSESIEFWEYFNVNLHVFAGE</sequence>
<dbReference type="EMBL" id="BJYL01000003">
    <property type="protein sequence ID" value="GEN81808.1"/>
    <property type="molecule type" value="Genomic_DNA"/>
</dbReference>
<feature type="domain" description="SLH" evidence="2">
    <location>
        <begin position="94"/>
        <end position="157"/>
    </location>
</feature>
<comment type="caution">
    <text evidence="3">The sequence shown here is derived from an EMBL/GenBank/DDBJ whole genome shotgun (WGS) entry which is preliminary data.</text>
</comment>
<feature type="signal peptide" evidence="1">
    <location>
        <begin position="1"/>
        <end position="32"/>
    </location>
</feature>
<name>A0A511Z2X9_9BACL</name>
<dbReference type="PANTHER" id="PTHR43308">
    <property type="entry name" value="OUTER MEMBRANE PROTEIN ALPHA-RELATED"/>
    <property type="match status" value="1"/>
</dbReference>
<feature type="domain" description="SLH" evidence="2">
    <location>
        <begin position="158"/>
        <end position="218"/>
    </location>
</feature>
<gene>
    <name evidence="3" type="ORF">SLU01_01200</name>
</gene>
<dbReference type="Pfam" id="PF00395">
    <property type="entry name" value="SLH"/>
    <property type="match status" value="3"/>
</dbReference>
<dbReference type="RefSeq" id="WP_170232531.1">
    <property type="nucleotide sequence ID" value="NZ_BJYL01000003.1"/>
</dbReference>
<accession>A0A511Z2X9</accession>
<dbReference type="Proteomes" id="UP000321901">
    <property type="component" value="Unassembled WGS sequence"/>
</dbReference>
<evidence type="ECO:0000313" key="3">
    <source>
        <dbReference type="EMBL" id="GEN81808.1"/>
    </source>
</evidence>
<protein>
    <recommendedName>
        <fullName evidence="2">SLH domain-containing protein</fullName>
    </recommendedName>
</protein>
<dbReference type="InterPro" id="IPR051465">
    <property type="entry name" value="Cell_Envelope_Struct_Comp"/>
</dbReference>
<keyword evidence="1" id="KW-0732">Signal</keyword>
<proteinExistence type="predicted"/>
<dbReference type="AlphaFoldDB" id="A0A511Z2X9"/>
<evidence type="ECO:0000259" key="2">
    <source>
        <dbReference type="PROSITE" id="PS51272"/>
    </source>
</evidence>
<dbReference type="PANTHER" id="PTHR43308:SF5">
    <property type="entry name" value="S-LAYER PROTEIN _ PEPTIDOGLYCAN ENDO-BETA-N-ACETYLGLUCOSAMINIDASE"/>
    <property type="match status" value="1"/>
</dbReference>
<evidence type="ECO:0000256" key="1">
    <source>
        <dbReference type="SAM" id="SignalP"/>
    </source>
</evidence>
<feature type="domain" description="SLH" evidence="2">
    <location>
        <begin position="33"/>
        <end position="93"/>
    </location>
</feature>
<dbReference type="InterPro" id="IPR006311">
    <property type="entry name" value="TAT_signal"/>
</dbReference>
<organism evidence="3 4">
    <name type="scientific">Sporosarcina luteola</name>
    <dbReference type="NCBI Taxonomy" id="582850"/>
    <lineage>
        <taxon>Bacteria</taxon>
        <taxon>Bacillati</taxon>
        <taxon>Bacillota</taxon>
        <taxon>Bacilli</taxon>
        <taxon>Bacillales</taxon>
        <taxon>Caryophanaceae</taxon>
        <taxon>Sporosarcina</taxon>
    </lineage>
</organism>
<evidence type="ECO:0000313" key="4">
    <source>
        <dbReference type="Proteomes" id="UP000321901"/>
    </source>
</evidence>
<feature type="chain" id="PRO_5021773198" description="SLH domain-containing protein" evidence="1">
    <location>
        <begin position="33"/>
        <end position="357"/>
    </location>
</feature>
<reference evidence="3 4" key="1">
    <citation type="submission" date="2019-07" db="EMBL/GenBank/DDBJ databases">
        <title>Whole genome shotgun sequence of Sporosarcina luteola NBRC 105378.</title>
        <authorList>
            <person name="Hosoyama A."/>
            <person name="Uohara A."/>
            <person name="Ohji S."/>
            <person name="Ichikawa N."/>
        </authorList>
    </citation>
    <scope>NUCLEOTIDE SEQUENCE [LARGE SCALE GENOMIC DNA]</scope>
    <source>
        <strain evidence="3 4">NBRC 105378</strain>
    </source>
</reference>
<dbReference type="PROSITE" id="PS51318">
    <property type="entry name" value="TAT"/>
    <property type="match status" value="1"/>
</dbReference>
<dbReference type="PROSITE" id="PS51272">
    <property type="entry name" value="SLH"/>
    <property type="match status" value="3"/>
</dbReference>
<keyword evidence="4" id="KW-1185">Reference proteome</keyword>
<dbReference type="InterPro" id="IPR001119">
    <property type="entry name" value="SLH_dom"/>
</dbReference>